<dbReference type="InterPro" id="IPR015943">
    <property type="entry name" value="WD40/YVTN_repeat-like_dom_sf"/>
</dbReference>
<dbReference type="FunCoup" id="A0A0V0QS84">
    <property type="interactions" value="457"/>
</dbReference>
<dbReference type="Gene3D" id="2.130.10.10">
    <property type="entry name" value="YVTN repeat-like/Quinoprotein amine dehydrogenase"/>
    <property type="match status" value="1"/>
</dbReference>
<evidence type="ECO:0000256" key="5">
    <source>
        <dbReference type="PROSITE-ProRule" id="PRU00221"/>
    </source>
</evidence>
<dbReference type="PANTHER" id="PTHR19877">
    <property type="entry name" value="EUKARYOTIC TRANSLATION INITIATION FACTOR 3 SUBUNIT I"/>
    <property type="match status" value="1"/>
</dbReference>
<dbReference type="Pfam" id="PF00400">
    <property type="entry name" value="WD40"/>
    <property type="match status" value="2"/>
</dbReference>
<reference evidence="6 7" key="1">
    <citation type="journal article" date="2015" name="Sci. Rep.">
        <title>Genome of the facultative scuticociliatosis pathogen Pseudocohnilembus persalinus provides insight into its virulence through horizontal gene transfer.</title>
        <authorList>
            <person name="Xiong J."/>
            <person name="Wang G."/>
            <person name="Cheng J."/>
            <person name="Tian M."/>
            <person name="Pan X."/>
            <person name="Warren A."/>
            <person name="Jiang C."/>
            <person name="Yuan D."/>
            <person name="Miao W."/>
        </authorList>
    </citation>
    <scope>NUCLEOTIDE SEQUENCE [LARGE SCALE GENOMIC DNA]</scope>
    <source>
        <strain evidence="6">36N120E</strain>
    </source>
</reference>
<name>A0A0V0QS84_PSEPJ</name>
<feature type="repeat" description="WD" evidence="5">
    <location>
        <begin position="6"/>
        <end position="38"/>
    </location>
</feature>
<organism evidence="6 7">
    <name type="scientific">Pseudocohnilembus persalinus</name>
    <name type="common">Ciliate</name>
    <dbReference type="NCBI Taxonomy" id="266149"/>
    <lineage>
        <taxon>Eukaryota</taxon>
        <taxon>Sar</taxon>
        <taxon>Alveolata</taxon>
        <taxon>Ciliophora</taxon>
        <taxon>Intramacronucleata</taxon>
        <taxon>Oligohymenophorea</taxon>
        <taxon>Scuticociliatia</taxon>
        <taxon>Philasterida</taxon>
        <taxon>Pseudocohnilembidae</taxon>
        <taxon>Pseudocohnilembus</taxon>
    </lineage>
</organism>
<evidence type="ECO:0000256" key="2">
    <source>
        <dbReference type="ARBA" id="ARBA00022737"/>
    </source>
</evidence>
<dbReference type="Proteomes" id="UP000054937">
    <property type="component" value="Unassembled WGS sequence"/>
</dbReference>
<evidence type="ECO:0000313" key="6">
    <source>
        <dbReference type="EMBL" id="KRX05060.1"/>
    </source>
</evidence>
<keyword evidence="7" id="KW-1185">Reference proteome</keyword>
<evidence type="ECO:0000256" key="1">
    <source>
        <dbReference type="ARBA" id="ARBA00022574"/>
    </source>
</evidence>
<dbReference type="PANTHER" id="PTHR19877:SF1">
    <property type="entry name" value="EUKARYOTIC TRANSLATION INITIATION FACTOR 3 SUBUNIT I"/>
    <property type="match status" value="1"/>
</dbReference>
<dbReference type="GO" id="GO:0003743">
    <property type="term" value="F:translation initiation factor activity"/>
    <property type="evidence" value="ECO:0007669"/>
    <property type="project" value="TreeGrafter"/>
</dbReference>
<dbReference type="EMBL" id="LDAU01000110">
    <property type="protein sequence ID" value="KRX05060.1"/>
    <property type="molecule type" value="Genomic_DNA"/>
</dbReference>
<dbReference type="InParanoid" id="A0A0V0QS84"/>
<evidence type="ECO:0000256" key="4">
    <source>
        <dbReference type="ARBA" id="ARBA00040390"/>
    </source>
</evidence>
<dbReference type="InterPro" id="IPR036322">
    <property type="entry name" value="WD40_repeat_dom_sf"/>
</dbReference>
<proteinExistence type="inferred from homology"/>
<protein>
    <recommendedName>
        <fullName evidence="4">Serine-threonine kinase receptor-associated protein</fullName>
    </recommendedName>
</protein>
<gene>
    <name evidence="6" type="ORF">PPERSA_06694</name>
</gene>
<accession>A0A0V0QS84</accession>
<evidence type="ECO:0000313" key="7">
    <source>
        <dbReference type="Proteomes" id="UP000054937"/>
    </source>
</evidence>
<keyword evidence="1 5" id="KW-0853">WD repeat</keyword>
<sequence>MKPVELRGHDRQITVCKYNYDGDLCFSGGADKRVTLYDAFTYEKLGEYRTWASVKSLEIDIDSKYLFVGNYNGMLELFEVQTGKLLGRLERDWKIKFVEIPVGNKELIVVYEDMIEKVSDIAIFDLKSIINEITQSGTKTNLKFQDAKIIKEFSLPEQVSRMSYGYLNKYFIGTTQNGKIQKLNLDGKVEIEEQAHPTECKGFSFAVDYSLVATCGSDGVSVYDPQTLKQIKKFKTQVPMNTVTISPLVADRQNPRFHLLMAGGIPAREAAMSKKGGFEIHLCNIMYEKELGTISGSFSPINSIVFSPDGRGFMCGAEEGVSKIIKFDQKYFDQFK</sequence>
<evidence type="ECO:0000256" key="3">
    <source>
        <dbReference type="ARBA" id="ARBA00038394"/>
    </source>
</evidence>
<dbReference type="AlphaFoldDB" id="A0A0V0QS84"/>
<dbReference type="OMA" id="VWFSHNG"/>
<dbReference type="OrthoDB" id="24966at2759"/>
<dbReference type="GO" id="GO:0071541">
    <property type="term" value="C:eukaryotic translation initiation factor 3 complex, eIF3m"/>
    <property type="evidence" value="ECO:0007669"/>
    <property type="project" value="TreeGrafter"/>
</dbReference>
<keyword evidence="2" id="KW-0677">Repeat</keyword>
<dbReference type="SMART" id="SM00320">
    <property type="entry name" value="WD40"/>
    <property type="match status" value="4"/>
</dbReference>
<dbReference type="GO" id="GO:0002183">
    <property type="term" value="P:cytoplasmic translational initiation"/>
    <property type="evidence" value="ECO:0007669"/>
    <property type="project" value="TreeGrafter"/>
</dbReference>
<dbReference type="InterPro" id="IPR001680">
    <property type="entry name" value="WD40_rpt"/>
</dbReference>
<comment type="caution">
    <text evidence="6">The sequence shown here is derived from an EMBL/GenBank/DDBJ whole genome shotgun (WGS) entry which is preliminary data.</text>
</comment>
<dbReference type="SUPFAM" id="SSF50978">
    <property type="entry name" value="WD40 repeat-like"/>
    <property type="match status" value="1"/>
</dbReference>
<dbReference type="PROSITE" id="PS50082">
    <property type="entry name" value="WD_REPEATS_2"/>
    <property type="match status" value="1"/>
</dbReference>
<comment type="similarity">
    <text evidence="3">Belongs to the WD repeat STRAP family.</text>
</comment>
<dbReference type="GO" id="GO:0003723">
    <property type="term" value="F:RNA binding"/>
    <property type="evidence" value="ECO:0007669"/>
    <property type="project" value="TreeGrafter"/>
</dbReference>